<dbReference type="AlphaFoldDB" id="A0A815USL3"/>
<feature type="non-terminal residue" evidence="1">
    <location>
        <position position="1"/>
    </location>
</feature>
<accession>A0A815USL3</accession>
<protein>
    <submittedName>
        <fullName evidence="1">Uncharacterized protein</fullName>
    </submittedName>
</protein>
<dbReference type="EMBL" id="CAJNOE010006498">
    <property type="protein sequence ID" value="CAF1523890.1"/>
    <property type="molecule type" value="Genomic_DNA"/>
</dbReference>
<evidence type="ECO:0000313" key="1">
    <source>
        <dbReference type="EMBL" id="CAF1523890.1"/>
    </source>
</evidence>
<dbReference type="Proteomes" id="UP000663860">
    <property type="component" value="Unassembled WGS sequence"/>
</dbReference>
<sequence length="54" mass="6654">TKKFWLFLKINNNNNLLFYHVHEDNHLIIDALQCFIRDLHWPDEMFGEHLEKTT</sequence>
<name>A0A815USL3_9BILA</name>
<comment type="caution">
    <text evidence="1">The sequence shown here is derived from an EMBL/GenBank/DDBJ whole genome shotgun (WGS) entry which is preliminary data.</text>
</comment>
<reference evidence="1" key="1">
    <citation type="submission" date="2021-02" db="EMBL/GenBank/DDBJ databases">
        <authorList>
            <person name="Nowell W R."/>
        </authorList>
    </citation>
    <scope>NUCLEOTIDE SEQUENCE</scope>
</reference>
<evidence type="ECO:0000313" key="2">
    <source>
        <dbReference type="Proteomes" id="UP000663860"/>
    </source>
</evidence>
<proteinExistence type="predicted"/>
<gene>
    <name evidence="1" type="ORF">IZO911_LOCUS45925</name>
</gene>
<organism evidence="1 2">
    <name type="scientific">Adineta steineri</name>
    <dbReference type="NCBI Taxonomy" id="433720"/>
    <lineage>
        <taxon>Eukaryota</taxon>
        <taxon>Metazoa</taxon>
        <taxon>Spiralia</taxon>
        <taxon>Gnathifera</taxon>
        <taxon>Rotifera</taxon>
        <taxon>Eurotatoria</taxon>
        <taxon>Bdelloidea</taxon>
        <taxon>Adinetida</taxon>
        <taxon>Adinetidae</taxon>
        <taxon>Adineta</taxon>
    </lineage>
</organism>